<dbReference type="Proteomes" id="UP000238924">
    <property type="component" value="Unassembled WGS sequence"/>
</dbReference>
<feature type="compositionally biased region" description="Low complexity" evidence="1">
    <location>
        <begin position="372"/>
        <end position="399"/>
    </location>
</feature>
<keyword evidence="2" id="KW-0812">Transmembrane</keyword>
<organism evidence="3 4">
    <name type="scientific">Brachyspira murdochii</name>
    <dbReference type="NCBI Taxonomy" id="84378"/>
    <lineage>
        <taxon>Bacteria</taxon>
        <taxon>Pseudomonadati</taxon>
        <taxon>Spirochaetota</taxon>
        <taxon>Spirochaetia</taxon>
        <taxon>Brachyspirales</taxon>
        <taxon>Brachyspiraceae</taxon>
        <taxon>Brachyspira</taxon>
    </lineage>
</organism>
<feature type="transmembrane region" description="Helical" evidence="2">
    <location>
        <begin position="311"/>
        <end position="332"/>
    </location>
</feature>
<keyword evidence="4" id="KW-1185">Reference proteome</keyword>
<feature type="non-terminal residue" evidence="3">
    <location>
        <position position="412"/>
    </location>
</feature>
<feature type="compositionally biased region" description="Basic and acidic residues" evidence="1">
    <location>
        <begin position="67"/>
        <end position="80"/>
    </location>
</feature>
<feature type="region of interest" description="Disordered" evidence="1">
    <location>
        <begin position="372"/>
        <end position="412"/>
    </location>
</feature>
<evidence type="ECO:0000256" key="1">
    <source>
        <dbReference type="SAM" id="MobiDB-lite"/>
    </source>
</evidence>
<feature type="compositionally biased region" description="Basic and acidic residues" evidence="1">
    <location>
        <begin position="88"/>
        <end position="98"/>
    </location>
</feature>
<comment type="caution">
    <text evidence="3">The sequence shown here is derived from an EMBL/GenBank/DDBJ whole genome shotgun (WGS) entry which is preliminary data.</text>
</comment>
<sequence>MKKRLAVVDDDAEINAELKNNSSSELNVSKPIITSVLAAQSISSIKDNETKENDINEIKYNQDSIDFLDKKEDEKEKSEEEVNINTEKTSDDEINKEEPAEEEKEVSETENKDEVKELEEKEEITETNSSAIMHNYSSSYSFTRFEKEEEPEKIDEHAEENNLTKSEEKAVEETTEEKELENKTEEVKINDKPTYSKSDIFKRPVIIPSNNDEEIKKSVYEQHEIDKAIQTAPTIDENDAVENYQNYNSNETENNEDESKKLQELKEKDIKIIETEDELKTSALPEIEKKPAEPYVAPAHSIDENKKSNKIAAIVGIIIIILGLSFLGVQFFSGKNNELDDDFYEIVTNETISPTNDITQTNNAVNTLTNTARPQTNNAAAQTNTARPQTNNTAAQTNTVRPQTNNTAAQTN</sequence>
<evidence type="ECO:0000256" key="2">
    <source>
        <dbReference type="SAM" id="Phobius"/>
    </source>
</evidence>
<gene>
    <name evidence="3" type="ORF">DJ52_03570</name>
</gene>
<feature type="compositionally biased region" description="Basic and acidic residues" evidence="1">
    <location>
        <begin position="180"/>
        <end position="191"/>
    </location>
</feature>
<feature type="compositionally biased region" description="Basic and acidic residues" evidence="1">
    <location>
        <begin position="154"/>
        <end position="172"/>
    </location>
</feature>
<name>A0ABX5B5R6_9SPIR</name>
<protein>
    <submittedName>
        <fullName evidence="3">Uncharacterized protein</fullName>
    </submittedName>
</protein>
<evidence type="ECO:0000313" key="4">
    <source>
        <dbReference type="Proteomes" id="UP000238924"/>
    </source>
</evidence>
<feature type="compositionally biased region" description="Polar residues" evidence="1">
    <location>
        <begin position="400"/>
        <end position="412"/>
    </location>
</feature>
<keyword evidence="2" id="KW-1133">Transmembrane helix</keyword>
<feature type="compositionally biased region" description="Polar residues" evidence="1">
    <location>
        <begin position="128"/>
        <end position="142"/>
    </location>
</feature>
<dbReference type="EMBL" id="JJMJ01000056">
    <property type="protein sequence ID" value="PPS22631.1"/>
    <property type="molecule type" value="Genomic_DNA"/>
</dbReference>
<proteinExistence type="predicted"/>
<reference evidence="3 4" key="1">
    <citation type="submission" date="2014-04" db="EMBL/GenBank/DDBJ databases">
        <title>Whole genome sequence of 'Brachyspira hampsonii' D13-03603F2.</title>
        <authorList>
            <person name="Patterson A.H."/>
            <person name="Chaban B."/>
            <person name="Fernando C."/>
            <person name="Harding J.C."/>
            <person name="Hill J.E."/>
        </authorList>
    </citation>
    <scope>NUCLEOTIDE SEQUENCE [LARGE SCALE GENOMIC DNA]</scope>
    <source>
        <strain evidence="3 4">D13-03603F2</strain>
    </source>
</reference>
<evidence type="ECO:0000313" key="3">
    <source>
        <dbReference type="EMBL" id="PPS22631.1"/>
    </source>
</evidence>
<feature type="region of interest" description="Disordered" evidence="1">
    <location>
        <begin position="63"/>
        <end position="191"/>
    </location>
</feature>
<feature type="compositionally biased region" description="Basic and acidic residues" evidence="1">
    <location>
        <begin position="106"/>
        <end position="119"/>
    </location>
</feature>
<accession>A0ABX5B5R6</accession>
<keyword evidence="2" id="KW-0472">Membrane</keyword>